<feature type="region of interest" description="Disordered" evidence="1">
    <location>
        <begin position="370"/>
        <end position="412"/>
    </location>
</feature>
<dbReference type="PhylomeDB" id="Q172D8"/>
<organism evidence="2 3">
    <name type="scientific">Aedes aegypti</name>
    <name type="common">Yellowfever mosquito</name>
    <name type="synonym">Culex aegypti</name>
    <dbReference type="NCBI Taxonomy" id="7159"/>
    <lineage>
        <taxon>Eukaryota</taxon>
        <taxon>Metazoa</taxon>
        <taxon>Ecdysozoa</taxon>
        <taxon>Arthropoda</taxon>
        <taxon>Hexapoda</taxon>
        <taxon>Insecta</taxon>
        <taxon>Pterygota</taxon>
        <taxon>Neoptera</taxon>
        <taxon>Endopterygota</taxon>
        <taxon>Diptera</taxon>
        <taxon>Nematocera</taxon>
        <taxon>Culicoidea</taxon>
        <taxon>Culicidae</taxon>
        <taxon>Culicinae</taxon>
        <taxon>Aedini</taxon>
        <taxon>Aedes</taxon>
        <taxon>Stegomyia</taxon>
    </lineage>
</organism>
<dbReference type="OMA" id="LHPFESQ"/>
<accession>Q172D8</accession>
<feature type="compositionally biased region" description="Polar residues" evidence="1">
    <location>
        <begin position="386"/>
        <end position="401"/>
    </location>
</feature>
<name>Q172D8_AEDAE</name>
<dbReference type="EMBL" id="CH477441">
    <property type="protein sequence ID" value="EAT40847.1"/>
    <property type="molecule type" value="Genomic_DNA"/>
</dbReference>
<dbReference type="eggNOG" id="ENOG502QWE7">
    <property type="taxonomic scope" value="Eukaryota"/>
</dbReference>
<dbReference type="HOGENOM" id="CLU_469508_0_0_1"/>
<feature type="region of interest" description="Disordered" evidence="1">
    <location>
        <begin position="11"/>
        <end position="112"/>
    </location>
</feature>
<protein>
    <submittedName>
        <fullName evidence="2">AAEL007437-PA</fullName>
    </submittedName>
</protein>
<dbReference type="Proteomes" id="UP000682892">
    <property type="component" value="Unassembled WGS sequence"/>
</dbReference>
<sequence>MIFLEYCNTHNQAKGSKPAGHAGVDGQLEQTPAEDRQWKVEKRHTGKKIHIFLGKGSGKSKKSSKKHADSDGAETQTRKTPELTTRSDKAEDLAASATSDAPDAAVGESQHYEVPEHQIVKEKIKIKHHHHHHHHNHVKTVVKKEPYPVEKVVQVPVEKIVHVPKPYPVEKIVEKVVHVPVEKIVHVPKPYPVEKIVEKVVHVPKPYPVEKIVEKPVHIAKPYPVEVKVPYPVEKIVHVDKPYPVEKIVEKVVHVPKPYPVYKQVPVPYEVKVPYEVPKPVPYPVEKKVPYPVEVKVPFEVERKVPVPVKVEVEKKVPVPVKVYVPVEKKVPYPVPVKSQFPFDKDIGYASTKLHPFESQQHEVRHYGDEYSNGEEGQQPKYGPSTFPQQNDYQSQATSQESHYHHNDHYGSGTTQQEVIVTPPANTAHLTFDMSQQSMPQAFALTAPSNPGTTLQLESQPQPFQLLQLSPFQFQTPTGFSLPTAR</sequence>
<reference evidence="2" key="1">
    <citation type="submission" date="2005-10" db="EMBL/GenBank/DDBJ databases">
        <authorList>
            <person name="Loftus B.J."/>
            <person name="Nene V.M."/>
            <person name="Hannick L.I."/>
            <person name="Bidwell S."/>
            <person name="Haas B."/>
            <person name="Amedeo P."/>
            <person name="Orvis J."/>
            <person name="Wortman J.R."/>
            <person name="White O.R."/>
            <person name="Salzberg S."/>
            <person name="Shumway M."/>
            <person name="Koo H."/>
            <person name="Zhao Y."/>
            <person name="Holmes M."/>
            <person name="Miller J."/>
            <person name="Schatz M."/>
            <person name="Pop M."/>
            <person name="Pai G."/>
            <person name="Utterback T."/>
            <person name="Rogers Y.-H."/>
            <person name="Kravitz S."/>
            <person name="Fraser C.M."/>
        </authorList>
    </citation>
    <scope>NUCLEOTIDE SEQUENCE</scope>
    <source>
        <strain evidence="2">Liverpool</strain>
    </source>
</reference>
<dbReference type="AlphaFoldDB" id="Q172D8"/>
<proteinExistence type="predicted"/>
<gene>
    <name evidence="2" type="ORF">AaeL_AAEL007437</name>
</gene>
<feature type="compositionally biased region" description="Low complexity" evidence="1">
    <location>
        <begin position="94"/>
        <end position="105"/>
    </location>
</feature>
<dbReference type="VEuPathDB" id="VectorBase:AAEL007437"/>
<dbReference type="PANTHER" id="PTHR47771">
    <property type="entry name" value="LD27203P-RELATED"/>
    <property type="match status" value="1"/>
</dbReference>
<evidence type="ECO:0000313" key="2">
    <source>
        <dbReference type="EMBL" id="EAT40847.1"/>
    </source>
</evidence>
<reference evidence="2" key="3">
    <citation type="submission" date="2012-09" db="EMBL/GenBank/DDBJ databases">
        <authorList>
            <consortium name="VectorBase"/>
        </authorList>
    </citation>
    <scope>NUCLEOTIDE SEQUENCE</scope>
    <source>
        <strain evidence="2">Liverpool</strain>
    </source>
</reference>
<dbReference type="PANTHER" id="PTHR47771:SF14">
    <property type="entry name" value="RH73259P"/>
    <property type="match status" value="1"/>
</dbReference>
<feature type="compositionally biased region" description="Basic and acidic residues" evidence="1">
    <location>
        <begin position="66"/>
        <end position="92"/>
    </location>
</feature>
<dbReference type="STRING" id="7159.Q172D8"/>
<reference evidence="2" key="2">
    <citation type="journal article" date="2007" name="Science">
        <title>Genome sequence of Aedes aegypti, a major arbovirus vector.</title>
        <authorList>
            <person name="Nene V."/>
            <person name="Wortman J.R."/>
            <person name="Lawson D."/>
            <person name="Haas B."/>
            <person name="Kodira C."/>
            <person name="Tu Z.J."/>
            <person name="Loftus B."/>
            <person name="Xi Z."/>
            <person name="Megy K."/>
            <person name="Grabherr M."/>
            <person name="Ren Q."/>
            <person name="Zdobnov E.M."/>
            <person name="Lobo N.F."/>
            <person name="Campbell K.S."/>
            <person name="Brown S.E."/>
            <person name="Bonaldo M.F."/>
            <person name="Zhu J."/>
            <person name="Sinkins S.P."/>
            <person name="Hogenkamp D.G."/>
            <person name="Amedeo P."/>
            <person name="Arensburger P."/>
            <person name="Atkinson P.W."/>
            <person name="Bidwell S."/>
            <person name="Biedler J."/>
            <person name="Birney E."/>
            <person name="Bruggner R.V."/>
            <person name="Costas J."/>
            <person name="Coy M.R."/>
            <person name="Crabtree J."/>
            <person name="Crawford M."/>
            <person name="Debruyn B."/>
            <person name="Decaprio D."/>
            <person name="Eiglmeier K."/>
            <person name="Eisenstadt E."/>
            <person name="El-Dorry H."/>
            <person name="Gelbart W.M."/>
            <person name="Gomes S.L."/>
            <person name="Hammond M."/>
            <person name="Hannick L.I."/>
            <person name="Hogan J.R."/>
            <person name="Holmes M.H."/>
            <person name="Jaffe D."/>
            <person name="Johnston J.S."/>
            <person name="Kennedy R.C."/>
            <person name="Koo H."/>
            <person name="Kravitz S."/>
            <person name="Kriventseva E.V."/>
            <person name="Kulp D."/>
            <person name="Labutti K."/>
            <person name="Lee E."/>
            <person name="Li S."/>
            <person name="Lovin D.D."/>
            <person name="Mao C."/>
            <person name="Mauceli E."/>
            <person name="Menck C.F."/>
            <person name="Miller J.R."/>
            <person name="Montgomery P."/>
            <person name="Mori A."/>
            <person name="Nascimento A.L."/>
            <person name="Naveira H.F."/>
            <person name="Nusbaum C."/>
            <person name="O'leary S."/>
            <person name="Orvis J."/>
            <person name="Pertea M."/>
            <person name="Quesneville H."/>
            <person name="Reidenbach K.R."/>
            <person name="Rogers Y.H."/>
            <person name="Roth C.W."/>
            <person name="Schneider J.R."/>
            <person name="Schatz M."/>
            <person name="Shumway M."/>
            <person name="Stanke M."/>
            <person name="Stinson E.O."/>
            <person name="Tubio J.M."/>
            <person name="Vanzee J.P."/>
            <person name="Verjovski-Almeida S."/>
            <person name="Werner D."/>
            <person name="White O."/>
            <person name="Wyder S."/>
            <person name="Zeng Q."/>
            <person name="Zhao Q."/>
            <person name="Zhao Y."/>
            <person name="Hill C.A."/>
            <person name="Raikhel A.S."/>
            <person name="Soares M.B."/>
            <person name="Knudson D.L."/>
            <person name="Lee N.H."/>
            <person name="Galagan J."/>
            <person name="Salzberg S.L."/>
            <person name="Paulsen I.T."/>
            <person name="Dimopoulos G."/>
            <person name="Collins F.H."/>
            <person name="Birren B."/>
            <person name="Fraser-Liggett C.M."/>
            <person name="Severson D.W."/>
        </authorList>
    </citation>
    <scope>NUCLEOTIDE SEQUENCE [LARGE SCALE GENOMIC DNA]</scope>
    <source>
        <strain evidence="2">Liverpool</strain>
    </source>
</reference>
<dbReference type="PaxDb" id="7159-AAEL007437-PA"/>
<feature type="compositionally biased region" description="Basic residues" evidence="1">
    <location>
        <begin position="41"/>
        <end position="50"/>
    </location>
</feature>
<evidence type="ECO:0000313" key="3">
    <source>
        <dbReference type="Proteomes" id="UP000682892"/>
    </source>
</evidence>
<evidence type="ECO:0000256" key="1">
    <source>
        <dbReference type="SAM" id="MobiDB-lite"/>
    </source>
</evidence>